<accession>H0HNX9</accession>
<dbReference type="InterPro" id="IPR005025">
    <property type="entry name" value="FMN_Rdtase-like_dom"/>
</dbReference>
<keyword evidence="3" id="KW-1185">Reference proteome</keyword>
<evidence type="ECO:0000259" key="1">
    <source>
        <dbReference type="Pfam" id="PF03358"/>
    </source>
</evidence>
<sequence length="206" mass="22346">MTVVTYQTKPTSNQPVVRVLGLTGSLRSQSVNRALMSAAHELKPDDMQIMDHAGLDQLPYFNEDVETEGDPTTVQALKSALHSVDALLIVTPEYNSGVPAVLKNAIDWASRGASLLKEMPVALMSASPSPMGGQRAQLQFRQTLTGIGAHVLPAPDILIGSAPQRFDADLRLSDEPTRKLVARHLVRLRDWTLALGALRLHLKEAA</sequence>
<organism evidence="2 3">
    <name type="scientific">Mesorhizobium alhagi CCNWXJ12-2</name>
    <dbReference type="NCBI Taxonomy" id="1107882"/>
    <lineage>
        <taxon>Bacteria</taxon>
        <taxon>Pseudomonadati</taxon>
        <taxon>Pseudomonadota</taxon>
        <taxon>Alphaproteobacteria</taxon>
        <taxon>Hyphomicrobiales</taxon>
        <taxon>Phyllobacteriaceae</taxon>
        <taxon>Allomesorhizobium</taxon>
    </lineage>
</organism>
<dbReference type="SUPFAM" id="SSF52218">
    <property type="entry name" value="Flavoproteins"/>
    <property type="match status" value="1"/>
</dbReference>
<dbReference type="Pfam" id="PF03358">
    <property type="entry name" value="FMN_red"/>
    <property type="match status" value="1"/>
</dbReference>
<name>H0HNX9_9HYPH</name>
<dbReference type="InterPro" id="IPR029039">
    <property type="entry name" value="Flavoprotein-like_sf"/>
</dbReference>
<dbReference type="Proteomes" id="UP000003250">
    <property type="component" value="Unassembled WGS sequence"/>
</dbReference>
<dbReference type="AlphaFoldDB" id="H0HNX9"/>
<dbReference type="Gene3D" id="3.40.50.360">
    <property type="match status" value="1"/>
</dbReference>
<dbReference type="PANTHER" id="PTHR30543">
    <property type="entry name" value="CHROMATE REDUCTASE"/>
    <property type="match status" value="1"/>
</dbReference>
<gene>
    <name evidence="2" type="ORF">MAXJ12_09271</name>
</gene>
<dbReference type="GO" id="GO:0010181">
    <property type="term" value="F:FMN binding"/>
    <property type="evidence" value="ECO:0007669"/>
    <property type="project" value="TreeGrafter"/>
</dbReference>
<dbReference type="PANTHER" id="PTHR30543:SF21">
    <property type="entry name" value="NAD(P)H-DEPENDENT FMN REDUCTASE LOT6"/>
    <property type="match status" value="1"/>
</dbReference>
<dbReference type="GO" id="GO:0005829">
    <property type="term" value="C:cytosol"/>
    <property type="evidence" value="ECO:0007669"/>
    <property type="project" value="TreeGrafter"/>
</dbReference>
<dbReference type="PATRIC" id="fig|1107882.3.peg.1819"/>
<feature type="domain" description="NADPH-dependent FMN reductase-like" evidence="1">
    <location>
        <begin position="18"/>
        <end position="162"/>
    </location>
</feature>
<reference evidence="2 3" key="1">
    <citation type="journal article" date="2012" name="J. Bacteriol.">
        <title>Draft Genome Sequence of Mesorhizobium alhagi CCNWXJ12-2T, a Novel Salt-Resistant Species Isolated from the Desert of Northwestern China.</title>
        <authorList>
            <person name="Zhou M."/>
            <person name="Chen W."/>
            <person name="Chen H."/>
            <person name="Wei G."/>
        </authorList>
    </citation>
    <scope>NUCLEOTIDE SEQUENCE [LARGE SCALE GENOMIC DNA]</scope>
    <source>
        <strain evidence="2 3">CCNWXJ12-2</strain>
    </source>
</reference>
<evidence type="ECO:0000313" key="3">
    <source>
        <dbReference type="Proteomes" id="UP000003250"/>
    </source>
</evidence>
<dbReference type="InterPro" id="IPR050712">
    <property type="entry name" value="NAD(P)H-dep_reductase"/>
</dbReference>
<proteinExistence type="predicted"/>
<dbReference type="GO" id="GO:0016491">
    <property type="term" value="F:oxidoreductase activity"/>
    <property type="evidence" value="ECO:0007669"/>
    <property type="project" value="InterPro"/>
</dbReference>
<evidence type="ECO:0000313" key="2">
    <source>
        <dbReference type="EMBL" id="EHK57567.1"/>
    </source>
</evidence>
<dbReference type="EMBL" id="AHAM01000062">
    <property type="protein sequence ID" value="EHK57567.1"/>
    <property type="molecule type" value="Genomic_DNA"/>
</dbReference>
<protein>
    <submittedName>
        <fullName evidence="2">Putative soluble quinone reductase</fullName>
    </submittedName>
</protein>